<feature type="region of interest" description="Disordered" evidence="6">
    <location>
        <begin position="1"/>
        <end position="25"/>
    </location>
</feature>
<evidence type="ECO:0000256" key="5">
    <source>
        <dbReference type="NCBIfam" id="TIGR00205"/>
    </source>
</evidence>
<comment type="similarity">
    <text evidence="2 4">Belongs to the FliE family.</text>
</comment>
<gene>
    <name evidence="4 7" type="primary">fliE</name>
    <name evidence="7" type="ORF">ACFO8Q_15655</name>
</gene>
<evidence type="ECO:0000256" key="2">
    <source>
        <dbReference type="ARBA" id="ARBA00009272"/>
    </source>
</evidence>
<proteinExistence type="inferred from homology"/>
<keyword evidence="7" id="KW-0969">Cilium</keyword>
<dbReference type="PANTHER" id="PTHR34653">
    <property type="match status" value="1"/>
</dbReference>
<keyword evidence="7" id="KW-0282">Flagellum</keyword>
<keyword evidence="3 4" id="KW-0975">Bacterial flagellum</keyword>
<organism evidence="7 8">
    <name type="scientific">Effusibacillus consociatus</name>
    <dbReference type="NCBI Taxonomy" id="1117041"/>
    <lineage>
        <taxon>Bacteria</taxon>
        <taxon>Bacillati</taxon>
        <taxon>Bacillota</taxon>
        <taxon>Bacilli</taxon>
        <taxon>Bacillales</taxon>
        <taxon>Alicyclobacillaceae</taxon>
        <taxon>Effusibacillus</taxon>
    </lineage>
</organism>
<dbReference type="RefSeq" id="WP_380026725.1">
    <property type="nucleotide sequence ID" value="NZ_JBHSHC010000112.1"/>
</dbReference>
<comment type="caution">
    <text evidence="7">The sequence shown here is derived from an EMBL/GenBank/DDBJ whole genome shotgun (WGS) entry which is preliminary data.</text>
</comment>
<dbReference type="Proteomes" id="UP001596002">
    <property type="component" value="Unassembled WGS sequence"/>
</dbReference>
<dbReference type="PANTHER" id="PTHR34653:SF1">
    <property type="entry name" value="FLAGELLAR HOOK-BASAL BODY COMPLEX PROTEIN FLIE"/>
    <property type="match status" value="1"/>
</dbReference>
<reference evidence="8" key="1">
    <citation type="journal article" date="2019" name="Int. J. Syst. Evol. Microbiol.">
        <title>The Global Catalogue of Microorganisms (GCM) 10K type strain sequencing project: providing services to taxonomists for standard genome sequencing and annotation.</title>
        <authorList>
            <consortium name="The Broad Institute Genomics Platform"/>
            <consortium name="The Broad Institute Genome Sequencing Center for Infectious Disease"/>
            <person name="Wu L."/>
            <person name="Ma J."/>
        </authorList>
    </citation>
    <scope>NUCLEOTIDE SEQUENCE [LARGE SCALE GENOMIC DNA]</scope>
    <source>
        <strain evidence="8">WYCCWR 12678</strain>
    </source>
</reference>
<evidence type="ECO:0000256" key="3">
    <source>
        <dbReference type="ARBA" id="ARBA00023143"/>
    </source>
</evidence>
<dbReference type="Pfam" id="PF02049">
    <property type="entry name" value="FliE"/>
    <property type="match status" value="1"/>
</dbReference>
<dbReference type="InterPro" id="IPR001624">
    <property type="entry name" value="FliE"/>
</dbReference>
<evidence type="ECO:0000313" key="8">
    <source>
        <dbReference type="Proteomes" id="UP001596002"/>
    </source>
</evidence>
<keyword evidence="8" id="KW-1185">Reference proteome</keyword>
<dbReference type="PRINTS" id="PR01006">
    <property type="entry name" value="FLGHOOKFLIE"/>
</dbReference>
<dbReference type="NCBIfam" id="TIGR00205">
    <property type="entry name" value="fliE"/>
    <property type="match status" value="1"/>
</dbReference>
<accession>A0ABV9Q2M2</accession>
<sequence length="97" mass="10355">MINRVTNPIPSSITGTGMTNQEAAGPSFSTVLGETLNKVADMEVGASKLTQQMAAGQGADLHTIMIAGEKASLALQMTIQVRNKVIDAYQEIMRMQM</sequence>
<evidence type="ECO:0000256" key="6">
    <source>
        <dbReference type="SAM" id="MobiDB-lite"/>
    </source>
</evidence>
<keyword evidence="7" id="KW-0966">Cell projection</keyword>
<comment type="subcellular location">
    <subcellularLocation>
        <location evidence="1 4">Bacterial flagellum basal body</location>
    </subcellularLocation>
</comment>
<name>A0ABV9Q2M2_9BACL</name>
<evidence type="ECO:0000256" key="4">
    <source>
        <dbReference type="HAMAP-Rule" id="MF_00724"/>
    </source>
</evidence>
<dbReference type="EMBL" id="JBHSHC010000112">
    <property type="protein sequence ID" value="MFC4768781.1"/>
    <property type="molecule type" value="Genomic_DNA"/>
</dbReference>
<evidence type="ECO:0000313" key="7">
    <source>
        <dbReference type="EMBL" id="MFC4768781.1"/>
    </source>
</evidence>
<evidence type="ECO:0000256" key="1">
    <source>
        <dbReference type="ARBA" id="ARBA00004117"/>
    </source>
</evidence>
<dbReference type="HAMAP" id="MF_00724">
    <property type="entry name" value="FliE"/>
    <property type="match status" value="1"/>
</dbReference>
<protein>
    <recommendedName>
        <fullName evidence="4 5">Flagellar hook-basal body complex protein FliE</fullName>
    </recommendedName>
</protein>